<sequence>MADAGRAATLRSSRGFSRIPRGPARTSVPAMGDELRAQDLRVSHAEREHVARLLSEHFAEGRLTVDEYGERSAAATEAVTRADLNRLLMDLPGAEVARRRELLELVTTGGDLTRKGEWLVPARIVVRSRFGNASLDFRSARFSVPVVALEFDLTFGNLELRVPKGTTVDLEDARTGFGEVKDKIGPSLERGNPHLVVVGRTRVGNVRVRH</sequence>
<dbReference type="InterPro" id="IPR012551">
    <property type="entry name" value="DUF1707_SHOCT-like"/>
</dbReference>
<feature type="region of interest" description="Disordered" evidence="1">
    <location>
        <begin position="1"/>
        <end position="29"/>
    </location>
</feature>
<dbReference type="AlphaFoldDB" id="A0A1G7LKX4"/>
<organism evidence="3 4">
    <name type="scientific">Pseudonocardia oroxyli</name>
    <dbReference type="NCBI Taxonomy" id="366584"/>
    <lineage>
        <taxon>Bacteria</taxon>
        <taxon>Bacillati</taxon>
        <taxon>Actinomycetota</taxon>
        <taxon>Actinomycetes</taxon>
        <taxon>Pseudonocardiales</taxon>
        <taxon>Pseudonocardiaceae</taxon>
        <taxon>Pseudonocardia</taxon>
    </lineage>
</organism>
<evidence type="ECO:0000313" key="4">
    <source>
        <dbReference type="Proteomes" id="UP000198967"/>
    </source>
</evidence>
<dbReference type="Proteomes" id="UP000198967">
    <property type="component" value="Unassembled WGS sequence"/>
</dbReference>
<reference evidence="3 4" key="1">
    <citation type="submission" date="2016-10" db="EMBL/GenBank/DDBJ databases">
        <authorList>
            <person name="de Groot N.N."/>
        </authorList>
    </citation>
    <scope>NUCLEOTIDE SEQUENCE [LARGE SCALE GENOMIC DNA]</scope>
    <source>
        <strain evidence="3 4">CGMCC 4.3143</strain>
    </source>
</reference>
<accession>A0A1G7LKX4</accession>
<evidence type="ECO:0000256" key="1">
    <source>
        <dbReference type="SAM" id="MobiDB-lite"/>
    </source>
</evidence>
<keyword evidence="4" id="KW-1185">Reference proteome</keyword>
<dbReference type="PANTHER" id="PTHR40763">
    <property type="entry name" value="MEMBRANE PROTEIN-RELATED"/>
    <property type="match status" value="1"/>
</dbReference>
<dbReference type="PANTHER" id="PTHR40763:SF5">
    <property type="entry name" value="MEMBRANE PROTEIN"/>
    <property type="match status" value="1"/>
</dbReference>
<dbReference type="EMBL" id="FNBE01000005">
    <property type="protein sequence ID" value="SDF50081.1"/>
    <property type="molecule type" value="Genomic_DNA"/>
</dbReference>
<evidence type="ECO:0000259" key="2">
    <source>
        <dbReference type="Pfam" id="PF08044"/>
    </source>
</evidence>
<dbReference type="STRING" id="366584.SAMN05216377_105115"/>
<proteinExistence type="predicted"/>
<feature type="domain" description="DUF1707" evidence="2">
    <location>
        <begin position="40"/>
        <end position="92"/>
    </location>
</feature>
<dbReference type="Pfam" id="PF08044">
    <property type="entry name" value="DUF1707"/>
    <property type="match status" value="1"/>
</dbReference>
<gene>
    <name evidence="3" type="ORF">SAMN05216377_105115</name>
</gene>
<evidence type="ECO:0000313" key="3">
    <source>
        <dbReference type="EMBL" id="SDF50081.1"/>
    </source>
</evidence>
<name>A0A1G7LKX4_PSEOR</name>
<protein>
    <recommendedName>
        <fullName evidence="2">DUF1707 domain-containing protein</fullName>
    </recommendedName>
</protein>